<gene>
    <name evidence="1" type="ORF">Taro_005393</name>
</gene>
<dbReference type="EMBL" id="NMUH01000151">
    <property type="protein sequence ID" value="MQL73052.1"/>
    <property type="molecule type" value="Genomic_DNA"/>
</dbReference>
<protein>
    <submittedName>
        <fullName evidence="1">Uncharacterized protein</fullName>
    </submittedName>
</protein>
<evidence type="ECO:0000313" key="2">
    <source>
        <dbReference type="Proteomes" id="UP000652761"/>
    </source>
</evidence>
<evidence type="ECO:0000313" key="1">
    <source>
        <dbReference type="EMBL" id="MQL73052.1"/>
    </source>
</evidence>
<organism evidence="1 2">
    <name type="scientific">Colocasia esculenta</name>
    <name type="common">Wild taro</name>
    <name type="synonym">Arum esculentum</name>
    <dbReference type="NCBI Taxonomy" id="4460"/>
    <lineage>
        <taxon>Eukaryota</taxon>
        <taxon>Viridiplantae</taxon>
        <taxon>Streptophyta</taxon>
        <taxon>Embryophyta</taxon>
        <taxon>Tracheophyta</taxon>
        <taxon>Spermatophyta</taxon>
        <taxon>Magnoliopsida</taxon>
        <taxon>Liliopsida</taxon>
        <taxon>Araceae</taxon>
        <taxon>Aroideae</taxon>
        <taxon>Colocasieae</taxon>
        <taxon>Colocasia</taxon>
    </lineage>
</organism>
<name>A0A843TKT9_COLES</name>
<comment type="caution">
    <text evidence="1">The sequence shown here is derived from an EMBL/GenBank/DDBJ whole genome shotgun (WGS) entry which is preliminary data.</text>
</comment>
<keyword evidence="2" id="KW-1185">Reference proteome</keyword>
<dbReference type="AlphaFoldDB" id="A0A843TKT9"/>
<proteinExistence type="predicted"/>
<dbReference type="Proteomes" id="UP000652761">
    <property type="component" value="Unassembled WGS sequence"/>
</dbReference>
<accession>A0A843TKT9</accession>
<sequence length="205" mass="23118">MRSAWQGRKAHSSSMANLIGKLKHLVDVLQRRGADKKIPGRWEKDRIILQLEALDQLEKDRWFGNLSIVEAFPPLLAIARVPSATVAQSFNADPARDIWAPTFRRNLHPLEMTQRRQLLSFLLDYSPIVMEGRIARIDQESVDPGSDRSPGIRFRAEVPPNPSFEGGSAQLAWIRVGSRKSPMDRSIHARFCRSGGIMLVINEGN</sequence>
<reference evidence="1" key="1">
    <citation type="submission" date="2017-07" db="EMBL/GenBank/DDBJ databases">
        <title>Taro Niue Genome Assembly and Annotation.</title>
        <authorList>
            <person name="Atibalentja N."/>
            <person name="Keating K."/>
            <person name="Fields C.J."/>
        </authorList>
    </citation>
    <scope>NUCLEOTIDE SEQUENCE</scope>
    <source>
        <strain evidence="1">Niue_2</strain>
        <tissue evidence="1">Leaf</tissue>
    </source>
</reference>